<dbReference type="EMBL" id="BNJK01000002">
    <property type="protein sequence ID" value="GHO99907.1"/>
    <property type="molecule type" value="Genomic_DNA"/>
</dbReference>
<keyword evidence="2" id="KW-1185">Reference proteome</keyword>
<evidence type="ECO:0000313" key="1">
    <source>
        <dbReference type="EMBL" id="GHO99907.1"/>
    </source>
</evidence>
<organism evidence="1 2">
    <name type="scientific">Reticulibacter mediterranei</name>
    <dbReference type="NCBI Taxonomy" id="2778369"/>
    <lineage>
        <taxon>Bacteria</taxon>
        <taxon>Bacillati</taxon>
        <taxon>Chloroflexota</taxon>
        <taxon>Ktedonobacteria</taxon>
        <taxon>Ktedonobacterales</taxon>
        <taxon>Reticulibacteraceae</taxon>
        <taxon>Reticulibacter</taxon>
    </lineage>
</organism>
<protein>
    <submittedName>
        <fullName evidence="1">Uncharacterized protein</fullName>
    </submittedName>
</protein>
<accession>A0A8J3N629</accession>
<dbReference type="AlphaFoldDB" id="A0A8J3N629"/>
<gene>
    <name evidence="1" type="ORF">KSF_099550</name>
</gene>
<sequence length="88" mass="10268">MANEIYDYYLGTGSGHISITLQFQDSEDVLLELEEDWMGQGKHRYRLSGKHERFSDSYGWLRIHQVKDLSSSTPERERSARLTSQGWS</sequence>
<dbReference type="Proteomes" id="UP000597444">
    <property type="component" value="Unassembled WGS sequence"/>
</dbReference>
<reference evidence="1" key="1">
    <citation type="submission" date="2020-10" db="EMBL/GenBank/DDBJ databases">
        <title>Taxonomic study of unclassified bacteria belonging to the class Ktedonobacteria.</title>
        <authorList>
            <person name="Yabe S."/>
            <person name="Wang C.M."/>
            <person name="Zheng Y."/>
            <person name="Sakai Y."/>
            <person name="Cavaletti L."/>
            <person name="Monciardini P."/>
            <person name="Donadio S."/>
        </authorList>
    </citation>
    <scope>NUCLEOTIDE SEQUENCE</scope>
    <source>
        <strain evidence="1">ID150040</strain>
    </source>
</reference>
<comment type="caution">
    <text evidence="1">The sequence shown here is derived from an EMBL/GenBank/DDBJ whole genome shotgun (WGS) entry which is preliminary data.</text>
</comment>
<dbReference type="RefSeq" id="WP_220210513.1">
    <property type="nucleotide sequence ID" value="NZ_BNJK01000002.1"/>
</dbReference>
<name>A0A8J3N629_9CHLR</name>
<proteinExistence type="predicted"/>
<evidence type="ECO:0000313" key="2">
    <source>
        <dbReference type="Proteomes" id="UP000597444"/>
    </source>
</evidence>